<keyword evidence="1" id="KW-0472">Membrane</keyword>
<evidence type="ECO:0000256" key="2">
    <source>
        <dbReference type="SAM" id="SignalP"/>
    </source>
</evidence>
<evidence type="ECO:0000313" key="3">
    <source>
        <dbReference type="EMBL" id="KKR99497.1"/>
    </source>
</evidence>
<feature type="transmembrane region" description="Helical" evidence="1">
    <location>
        <begin position="93"/>
        <end position="115"/>
    </location>
</feature>
<keyword evidence="1" id="KW-0812">Transmembrane</keyword>
<comment type="caution">
    <text evidence="3">The sequence shown here is derived from an EMBL/GenBank/DDBJ whole genome shotgun (WGS) entry which is preliminary data.</text>
</comment>
<dbReference type="AlphaFoldDB" id="A0A0G0YGL0"/>
<feature type="chain" id="PRO_5002535544" evidence="2">
    <location>
        <begin position="28"/>
        <end position="122"/>
    </location>
</feature>
<dbReference type="InterPro" id="IPR043993">
    <property type="entry name" value="T4SS_pilin"/>
</dbReference>
<organism evidence="3 4">
    <name type="scientific">Candidatus Uhrbacteria bacterium GW2011_GWC1_41_20</name>
    <dbReference type="NCBI Taxonomy" id="1618983"/>
    <lineage>
        <taxon>Bacteria</taxon>
        <taxon>Candidatus Uhriibacteriota</taxon>
    </lineage>
</organism>
<sequence>MSYIKKIGALLVVGALSIPMLAAPAYAAVDEYLGDIQEGSGLTDGSLEDTLGSLIGIFLSILGIVLLLLVIYAGFLWMTAQGDAEQTKKARDIMINAVIGLIITLAAYAISDFVITKLTGAL</sequence>
<feature type="signal peptide" evidence="2">
    <location>
        <begin position="1"/>
        <end position="27"/>
    </location>
</feature>
<reference evidence="3 4" key="1">
    <citation type="journal article" date="2015" name="Nature">
        <title>rRNA introns, odd ribosomes, and small enigmatic genomes across a large radiation of phyla.</title>
        <authorList>
            <person name="Brown C.T."/>
            <person name="Hug L.A."/>
            <person name="Thomas B.C."/>
            <person name="Sharon I."/>
            <person name="Castelle C.J."/>
            <person name="Singh A."/>
            <person name="Wilkins M.J."/>
            <person name="Williams K.H."/>
            <person name="Banfield J.F."/>
        </authorList>
    </citation>
    <scope>NUCLEOTIDE SEQUENCE [LARGE SCALE GENOMIC DNA]</scope>
</reference>
<dbReference type="Proteomes" id="UP000033930">
    <property type="component" value="Unassembled WGS sequence"/>
</dbReference>
<proteinExistence type="predicted"/>
<gene>
    <name evidence="3" type="ORF">UU50_C0005G0004</name>
</gene>
<dbReference type="EMBL" id="LCAW01000005">
    <property type="protein sequence ID" value="KKR99497.1"/>
    <property type="molecule type" value="Genomic_DNA"/>
</dbReference>
<dbReference type="Pfam" id="PF18895">
    <property type="entry name" value="T4SS_pilin"/>
    <property type="match status" value="1"/>
</dbReference>
<keyword evidence="1" id="KW-1133">Transmembrane helix</keyword>
<evidence type="ECO:0000256" key="1">
    <source>
        <dbReference type="SAM" id="Phobius"/>
    </source>
</evidence>
<evidence type="ECO:0000313" key="4">
    <source>
        <dbReference type="Proteomes" id="UP000033930"/>
    </source>
</evidence>
<keyword evidence="2" id="KW-0732">Signal</keyword>
<protein>
    <submittedName>
        <fullName evidence="3">Uncharacterized protein</fullName>
    </submittedName>
</protein>
<name>A0A0G0YGL0_9BACT</name>
<accession>A0A0G0YGL0</accession>
<dbReference type="NCBIfam" id="NF045849">
    <property type="entry name" value="ICE_MMCAP2_0565"/>
    <property type="match status" value="1"/>
</dbReference>
<feature type="transmembrane region" description="Helical" evidence="1">
    <location>
        <begin position="51"/>
        <end position="72"/>
    </location>
</feature>